<keyword evidence="2" id="KW-0007">Acetylation</keyword>
<comment type="similarity">
    <text evidence="1">Belongs to the histone H3 family.</text>
</comment>
<dbReference type="InterPro" id="IPR000164">
    <property type="entry name" value="Histone_H3/CENP-A"/>
</dbReference>
<keyword evidence="5" id="KW-1185">Reference proteome</keyword>
<dbReference type="Proteomes" id="UP000694864">
    <property type="component" value="Chromosome 12"/>
</dbReference>
<evidence type="ECO:0000256" key="2">
    <source>
        <dbReference type="ARBA" id="ARBA00022990"/>
    </source>
</evidence>
<dbReference type="SMART" id="SM00428">
    <property type="entry name" value="H3"/>
    <property type="match status" value="2"/>
</dbReference>
<evidence type="ECO:0000256" key="3">
    <source>
        <dbReference type="SAM" id="MobiDB-lite"/>
    </source>
</evidence>
<dbReference type="Pfam" id="PF00125">
    <property type="entry name" value="Histone"/>
    <property type="match status" value="2"/>
</dbReference>
<evidence type="ECO:0000313" key="6">
    <source>
        <dbReference type="RefSeq" id="XP_010446577.2"/>
    </source>
</evidence>
<dbReference type="GeneID" id="104729337"/>
<gene>
    <name evidence="6" type="primary">LOC104729337</name>
</gene>
<dbReference type="PROSITE" id="PS00322">
    <property type="entry name" value="HISTONE_H3_1"/>
    <property type="match status" value="2"/>
</dbReference>
<feature type="domain" description="Core Histone H2A/H2B/H3" evidence="4">
    <location>
        <begin position="44"/>
        <end position="131"/>
    </location>
</feature>
<evidence type="ECO:0000313" key="5">
    <source>
        <dbReference type="Proteomes" id="UP000694864"/>
    </source>
</evidence>
<dbReference type="PRINTS" id="PR00622">
    <property type="entry name" value="HISTONEH3"/>
</dbReference>
<accession>A0ABM0UUK2</accession>
<dbReference type="PROSITE" id="PS00959">
    <property type="entry name" value="HISTONE_H3_2"/>
    <property type="match status" value="2"/>
</dbReference>
<dbReference type="InterPro" id="IPR007125">
    <property type="entry name" value="H2A/H2B/H3"/>
</dbReference>
<evidence type="ECO:0000259" key="4">
    <source>
        <dbReference type="Pfam" id="PF00125"/>
    </source>
</evidence>
<dbReference type="PANTHER" id="PTHR11426">
    <property type="entry name" value="HISTONE H3"/>
    <property type="match status" value="1"/>
</dbReference>
<reference evidence="6" key="2">
    <citation type="submission" date="2025-08" db="UniProtKB">
        <authorList>
            <consortium name="RefSeq"/>
        </authorList>
    </citation>
    <scope>IDENTIFICATION</scope>
    <source>
        <tissue evidence="6">Leaf</tissue>
    </source>
</reference>
<feature type="region of interest" description="Disordered" evidence="3">
    <location>
        <begin position="149"/>
        <end position="185"/>
    </location>
</feature>
<proteinExistence type="inferred from homology"/>
<dbReference type="CDD" id="cd22911">
    <property type="entry name" value="HFD_H3"/>
    <property type="match status" value="2"/>
</dbReference>
<name>A0ABM0UUK2_CAMSA</name>
<evidence type="ECO:0000256" key="1">
    <source>
        <dbReference type="ARBA" id="ARBA00010343"/>
    </source>
</evidence>
<sequence>MARTKQTARKSTGGKAPRKQLATKAARKSAPTTGGVKKPHRYRPGTVALREIRKYQKSTELLIRKLPFQRLVREIAQDFKTDLRFQSHAVLALQEAAEAYLVGLFEDTNLCAIHAKRVTIMPKDIQLARRIRGERAFLVNTFAEMARTKQTARKSTGGKAPRKQLATKAARKSAPTTGGVKKPHRYRPGTVALREIRKYQKSTELLIRKLPFQRLVREIAQDFKTDLRFQSHAVLALQEAAEAYLVGLFEDTNLCAIHAKRVTIMPKDIQLARRIRGERA</sequence>
<organism evidence="5 6">
    <name type="scientific">Camelina sativa</name>
    <name type="common">False flax</name>
    <name type="synonym">Myagrum sativum</name>
    <dbReference type="NCBI Taxonomy" id="90675"/>
    <lineage>
        <taxon>Eukaryota</taxon>
        <taxon>Viridiplantae</taxon>
        <taxon>Streptophyta</taxon>
        <taxon>Embryophyta</taxon>
        <taxon>Tracheophyta</taxon>
        <taxon>Spermatophyta</taxon>
        <taxon>Magnoliopsida</taxon>
        <taxon>eudicotyledons</taxon>
        <taxon>Gunneridae</taxon>
        <taxon>Pentapetalae</taxon>
        <taxon>rosids</taxon>
        <taxon>malvids</taxon>
        <taxon>Brassicales</taxon>
        <taxon>Brassicaceae</taxon>
        <taxon>Camelineae</taxon>
        <taxon>Camelina</taxon>
    </lineage>
</organism>
<dbReference type="Gene3D" id="1.10.20.10">
    <property type="entry name" value="Histone, subunit A"/>
    <property type="match status" value="2"/>
</dbReference>
<feature type="domain" description="Core Histone H2A/H2B/H3" evidence="4">
    <location>
        <begin position="188"/>
        <end position="275"/>
    </location>
</feature>
<protein>
    <submittedName>
        <fullName evidence="6">Histone H3-like centromeric protein CSE4</fullName>
    </submittedName>
</protein>
<dbReference type="SUPFAM" id="SSF47113">
    <property type="entry name" value="Histone-fold"/>
    <property type="match status" value="2"/>
</dbReference>
<dbReference type="InterPro" id="IPR009072">
    <property type="entry name" value="Histone-fold"/>
</dbReference>
<reference evidence="5" key="1">
    <citation type="journal article" date="2014" name="Nat. Commun.">
        <title>The emerging biofuel crop Camelina sativa retains a highly undifferentiated hexaploid genome structure.</title>
        <authorList>
            <person name="Kagale S."/>
            <person name="Koh C."/>
            <person name="Nixon J."/>
            <person name="Bollina V."/>
            <person name="Clarke W.E."/>
            <person name="Tuteja R."/>
            <person name="Spillane C."/>
            <person name="Robinson S.J."/>
            <person name="Links M.G."/>
            <person name="Clarke C."/>
            <person name="Higgins E.E."/>
            <person name="Huebert T."/>
            <person name="Sharpe A.G."/>
            <person name="Parkin I.A."/>
        </authorList>
    </citation>
    <scope>NUCLEOTIDE SEQUENCE [LARGE SCALE GENOMIC DNA]</scope>
    <source>
        <strain evidence="5">cv. DH55</strain>
    </source>
</reference>
<feature type="region of interest" description="Disordered" evidence="3">
    <location>
        <begin position="1"/>
        <end position="41"/>
    </location>
</feature>
<dbReference type="RefSeq" id="XP_010446577.2">
    <property type="nucleotide sequence ID" value="XM_010448275.2"/>
</dbReference>